<dbReference type="Pfam" id="PF18897">
    <property type="entry name" value="Gp3-like"/>
    <property type="match status" value="1"/>
</dbReference>
<evidence type="ECO:0000256" key="1">
    <source>
        <dbReference type="SAM" id="MobiDB-lite"/>
    </source>
</evidence>
<feature type="region of interest" description="Disordered" evidence="1">
    <location>
        <begin position="322"/>
        <end position="365"/>
    </location>
</feature>
<keyword evidence="3" id="KW-1185">Reference proteome</keyword>
<gene>
    <name evidence="2" type="ORF">E7V67_009805</name>
</gene>
<dbReference type="EMBL" id="CP136508">
    <property type="protein sequence ID" value="WUR15372.1"/>
    <property type="molecule type" value="Genomic_DNA"/>
</dbReference>
<dbReference type="InterPro" id="IPR043991">
    <property type="entry name" value="Gp3-like"/>
</dbReference>
<reference evidence="2 3" key="1">
    <citation type="journal article" date="2019" name="Int. J. Syst. Evol. Microbiol.">
        <title>The Draft Whole-Genome Sequence of the Antibiotic Producer Empedobacter haloabium ATCC 31962 Provides Indications for Its Taxonomic Reclassification.</title>
        <authorList>
            <person name="Miess H."/>
            <person name="Arlt P."/>
            <person name="Apel A.K."/>
            <person name="Weber T."/>
            <person name="Nieselt K."/>
            <person name="Hanssen F."/>
            <person name="Czemmel S."/>
            <person name="Nahnsen S."/>
            <person name="Gross H."/>
        </authorList>
    </citation>
    <scope>NUCLEOTIDE SEQUENCE [LARGE SCALE GENOMIC DNA]</scope>
    <source>
        <strain evidence="2 3">ATCC 31962</strain>
    </source>
</reference>
<sequence length="428" mass="47078">MQNVVAVVAAGRNAGPTVLGQRNIHIPTAGKIRAGIKVLTRKAQENPAALSIYEEGLRAGRSFDDIERSIVTQIPDLARPLVPKNVPYFTVRPGDFPNPETAAQIMRLYAEDRGDGVPRLYRFPVIFPADVWQAVMPHGLVAWGAGEKKFWSEYAPDGRTRVCKCYAPVPPDRSGRKPARTFGGRKTQLRRENNGMCDPENCREFQERKCNLSGRFIFYIPGVQSCDAFELPTNSVYSMTRAIQKFEALAFLRGGRISGFLDAKRTTFYISKVERDVPHIDEQGRSVRTKIWLIELEAPIDVTALLNVSDGTVLSDTTRETLTLDGTQPGPGVSASPPCDQVGAPADDRDPDDKPKRQSGADACDPAEPILAVVDAFGLERGRFEVFAKKKWGTGWKFNAGGRARVLATLESFEDLAALKAEVDSVLG</sequence>
<name>A0ABZ1URN8_9BURK</name>
<dbReference type="Proteomes" id="UP000321323">
    <property type="component" value="Chromosome"/>
</dbReference>
<proteinExistence type="predicted"/>
<feature type="compositionally biased region" description="Basic and acidic residues" evidence="1">
    <location>
        <begin position="346"/>
        <end position="356"/>
    </location>
</feature>
<organism evidence="2 3">
    <name type="scientific">[Empedobacter] haloabium</name>
    <dbReference type="NCBI Taxonomy" id="592317"/>
    <lineage>
        <taxon>Bacteria</taxon>
        <taxon>Pseudomonadati</taxon>
        <taxon>Pseudomonadota</taxon>
        <taxon>Betaproteobacteria</taxon>
        <taxon>Burkholderiales</taxon>
        <taxon>Oxalobacteraceae</taxon>
        <taxon>Telluria group</taxon>
        <taxon>Telluria group incertae sedis</taxon>
    </lineage>
</organism>
<evidence type="ECO:0000313" key="2">
    <source>
        <dbReference type="EMBL" id="WUR15372.1"/>
    </source>
</evidence>
<accession>A0ABZ1URN8</accession>
<protein>
    <submittedName>
        <fullName evidence="2">Uncharacterized protein</fullName>
    </submittedName>
</protein>
<evidence type="ECO:0000313" key="3">
    <source>
        <dbReference type="Proteomes" id="UP000321323"/>
    </source>
</evidence>